<name>A0AAJ8B9G1_LATCA</name>
<dbReference type="GO" id="GO:0008270">
    <property type="term" value="F:zinc ion binding"/>
    <property type="evidence" value="ECO:0007669"/>
    <property type="project" value="UniProtKB-KW"/>
</dbReference>
<evidence type="ECO:0000259" key="5">
    <source>
        <dbReference type="PROSITE" id="PS50089"/>
    </source>
</evidence>
<dbReference type="SMART" id="SM00336">
    <property type="entry name" value="BBOX"/>
    <property type="match status" value="1"/>
</dbReference>
<feature type="domain" description="B box-type" evidence="6">
    <location>
        <begin position="145"/>
        <end position="185"/>
    </location>
</feature>
<evidence type="ECO:0000259" key="6">
    <source>
        <dbReference type="PROSITE" id="PS50119"/>
    </source>
</evidence>
<dbReference type="AlphaFoldDB" id="A0AAJ8B9G1"/>
<dbReference type="InterPro" id="IPR017907">
    <property type="entry name" value="Znf_RING_CS"/>
</dbReference>
<dbReference type="InterPro" id="IPR013083">
    <property type="entry name" value="Znf_RING/FYVE/PHD"/>
</dbReference>
<dbReference type="Pfam" id="PF15227">
    <property type="entry name" value="zf-C3HC4_4"/>
    <property type="match status" value="1"/>
</dbReference>
<dbReference type="PROSITE" id="PS00518">
    <property type="entry name" value="ZF_RING_1"/>
    <property type="match status" value="1"/>
</dbReference>
<protein>
    <submittedName>
        <fullName evidence="8">E3 ubiquitin/ISG15 ligase TRIM25</fullName>
    </submittedName>
</protein>
<keyword evidence="2 4" id="KW-0863">Zinc-finger</keyword>
<dbReference type="Gene3D" id="3.30.40.10">
    <property type="entry name" value="Zinc/RING finger domain, C3HC4 (zinc finger)"/>
    <property type="match status" value="1"/>
</dbReference>
<feature type="domain" description="RING-type" evidence="5">
    <location>
        <begin position="11"/>
        <end position="54"/>
    </location>
</feature>
<dbReference type="PANTHER" id="PTHR25465">
    <property type="entry name" value="B-BOX DOMAIN CONTAINING"/>
    <property type="match status" value="1"/>
</dbReference>
<dbReference type="GeneID" id="108890044"/>
<keyword evidence="1" id="KW-0479">Metal-binding</keyword>
<dbReference type="InterPro" id="IPR051051">
    <property type="entry name" value="E3_ubiq-ligase_TRIM/RNF"/>
</dbReference>
<dbReference type="SMART" id="SM00184">
    <property type="entry name" value="RING"/>
    <property type="match status" value="1"/>
</dbReference>
<sequence length="193" mass="22177">MSQLDRERLCCPICQDLLGDPVTIACGHSYCMDCIKKHWDEEDQRRIHSCPLCRKDFIPRPVLVKNTILADLVEELKKTGLLNAPHQNRDAGPGDVACDSCTRRKLKATKSCLQCMASYCEHHLQPHYEFLTFQKHKLVEASAKLQENICCRHDEVMKMFCRTDQSCICYLCSVDEHRGHDIVSAAAERIERQ</sequence>
<evidence type="ECO:0000256" key="3">
    <source>
        <dbReference type="ARBA" id="ARBA00022833"/>
    </source>
</evidence>
<dbReference type="SUPFAM" id="SSF57845">
    <property type="entry name" value="B-box zinc-binding domain"/>
    <property type="match status" value="1"/>
</dbReference>
<dbReference type="InterPro" id="IPR001841">
    <property type="entry name" value="Znf_RING"/>
</dbReference>
<evidence type="ECO:0000256" key="2">
    <source>
        <dbReference type="ARBA" id="ARBA00022771"/>
    </source>
</evidence>
<reference evidence="8" key="1">
    <citation type="submission" date="2025-08" db="UniProtKB">
        <authorList>
            <consortium name="RefSeq"/>
        </authorList>
    </citation>
    <scope>IDENTIFICATION</scope>
    <source>
        <tissue evidence="8">Brain</tissue>
    </source>
</reference>
<evidence type="ECO:0000256" key="1">
    <source>
        <dbReference type="ARBA" id="ARBA00022723"/>
    </source>
</evidence>
<dbReference type="SUPFAM" id="SSF57850">
    <property type="entry name" value="RING/U-box"/>
    <property type="match status" value="1"/>
</dbReference>
<dbReference type="Proteomes" id="UP000694890">
    <property type="component" value="Linkage group LG7_1"/>
</dbReference>
<dbReference type="PROSITE" id="PS50119">
    <property type="entry name" value="ZF_BBOX"/>
    <property type="match status" value="1"/>
</dbReference>
<dbReference type="InterPro" id="IPR000315">
    <property type="entry name" value="Znf_B-box"/>
</dbReference>
<keyword evidence="8" id="KW-0436">Ligase</keyword>
<evidence type="ECO:0000313" key="8">
    <source>
        <dbReference type="RefSeq" id="XP_050927592.1"/>
    </source>
</evidence>
<dbReference type="RefSeq" id="XP_050927592.1">
    <property type="nucleotide sequence ID" value="XM_051071635.1"/>
</dbReference>
<dbReference type="KEGG" id="lcf:108890044"/>
<accession>A0AAJ8B9G1</accession>
<keyword evidence="3" id="KW-0862">Zinc</keyword>
<gene>
    <name evidence="8" type="primary">LOC108890044</name>
</gene>
<evidence type="ECO:0000256" key="4">
    <source>
        <dbReference type="PROSITE-ProRule" id="PRU00024"/>
    </source>
</evidence>
<evidence type="ECO:0000313" key="7">
    <source>
        <dbReference type="Proteomes" id="UP000694890"/>
    </source>
</evidence>
<dbReference type="Gene3D" id="3.30.160.60">
    <property type="entry name" value="Classic Zinc Finger"/>
    <property type="match status" value="1"/>
</dbReference>
<organism evidence="7 8">
    <name type="scientific">Lates calcarifer</name>
    <name type="common">Barramundi</name>
    <name type="synonym">Holocentrus calcarifer</name>
    <dbReference type="NCBI Taxonomy" id="8187"/>
    <lineage>
        <taxon>Eukaryota</taxon>
        <taxon>Metazoa</taxon>
        <taxon>Chordata</taxon>
        <taxon>Craniata</taxon>
        <taxon>Vertebrata</taxon>
        <taxon>Euteleostomi</taxon>
        <taxon>Actinopterygii</taxon>
        <taxon>Neopterygii</taxon>
        <taxon>Teleostei</taxon>
        <taxon>Neoteleostei</taxon>
        <taxon>Acanthomorphata</taxon>
        <taxon>Carangaria</taxon>
        <taxon>Carangaria incertae sedis</taxon>
        <taxon>Centropomidae</taxon>
        <taxon>Lates</taxon>
    </lineage>
</organism>
<dbReference type="CDD" id="cd19769">
    <property type="entry name" value="Bbox2_TRIM16-like"/>
    <property type="match status" value="1"/>
</dbReference>
<dbReference type="GO" id="GO:0016874">
    <property type="term" value="F:ligase activity"/>
    <property type="evidence" value="ECO:0007669"/>
    <property type="project" value="UniProtKB-KW"/>
</dbReference>
<dbReference type="Gene3D" id="4.10.830.40">
    <property type="match status" value="1"/>
</dbReference>
<dbReference type="PANTHER" id="PTHR25465:SF5">
    <property type="entry name" value="E3 UBIQUITIN_ISG15 LIGASE TRIM25-RELATED"/>
    <property type="match status" value="1"/>
</dbReference>
<proteinExistence type="predicted"/>
<dbReference type="Pfam" id="PF00643">
    <property type="entry name" value="zf-B_box"/>
    <property type="match status" value="1"/>
</dbReference>
<dbReference type="PROSITE" id="PS50089">
    <property type="entry name" value="ZF_RING_2"/>
    <property type="match status" value="1"/>
</dbReference>